<keyword evidence="4" id="KW-0732">Signal</keyword>
<dbReference type="PANTHER" id="PTHR47966">
    <property type="entry name" value="BETA-SITE APP-CLEAVING ENZYME, ISOFORM A-RELATED"/>
    <property type="match status" value="1"/>
</dbReference>
<evidence type="ECO:0000256" key="1">
    <source>
        <dbReference type="ARBA" id="ARBA00007447"/>
    </source>
</evidence>
<comment type="caution">
    <text evidence="6">The sequence shown here is derived from an EMBL/GenBank/DDBJ whole genome shotgun (WGS) entry which is preliminary data.</text>
</comment>
<keyword evidence="3" id="KW-1015">Disulfide bond</keyword>
<dbReference type="PROSITE" id="PS51767">
    <property type="entry name" value="PEPTIDASE_A1"/>
    <property type="match status" value="1"/>
</dbReference>
<feature type="signal peptide" evidence="4">
    <location>
        <begin position="1"/>
        <end position="19"/>
    </location>
</feature>
<evidence type="ECO:0000256" key="4">
    <source>
        <dbReference type="SAM" id="SignalP"/>
    </source>
</evidence>
<sequence>MRFVAPFLLSTGAFALASAMVRVPVTKKATTLANRGLTRRDGASLPLYNDQSMQYIVNLQAGTPPKPFDVIIDTGSVEFWLATTGCPQSVCPVPLYNPSSSSTANVTTTPAGIQYGLGSANGNYVTDTVSLGGLTIQKQQFIAVTNTTDTFVMGGQPVDSGSVVASGLMGLAFDYGETWDHAAYPTIIDNLMNQKLISQAIFSIYLNFVNATGWSGEIIFGGIDSTKYTGQLSYAQVNTYTVQTTPQPTYIYWTVMSPSLTVMNNSVSVAGGSFLKPMAAMMDTGTTMSYIDVTTFTTIQKVLGAYLSPSPDSYGNYKLTTCNIPTSLTVQMGLLGSLQNSGASNSSNAMLTLRLYDMALKNPDGSCTFGFSTMNYAGGGSSFDWLLGDTFLRNFYLVFDYGNYRIGFASAVPSASSTNGPTGSGSGQQGGSGGSTRSAANLATTASLFVTLVCVFLSLHLTL</sequence>
<dbReference type="InterPro" id="IPR034164">
    <property type="entry name" value="Pepsin-like_dom"/>
</dbReference>
<dbReference type="InterPro" id="IPR001461">
    <property type="entry name" value="Aspartic_peptidase_A1"/>
</dbReference>
<feature type="disulfide bond" evidence="3">
    <location>
        <begin position="86"/>
        <end position="91"/>
    </location>
</feature>
<dbReference type="SUPFAM" id="SSF50630">
    <property type="entry name" value="Acid proteases"/>
    <property type="match status" value="1"/>
</dbReference>
<name>A0A1X2GR02_9FUNG</name>
<dbReference type="Proteomes" id="UP000242146">
    <property type="component" value="Unassembled WGS sequence"/>
</dbReference>
<dbReference type="GO" id="GO:0004190">
    <property type="term" value="F:aspartic-type endopeptidase activity"/>
    <property type="evidence" value="ECO:0007669"/>
    <property type="project" value="InterPro"/>
</dbReference>
<evidence type="ECO:0000256" key="3">
    <source>
        <dbReference type="PIRSR" id="PIRSR601461-2"/>
    </source>
</evidence>
<dbReference type="PANTHER" id="PTHR47966:SF65">
    <property type="entry name" value="ASPARTIC-TYPE ENDOPEPTIDASE"/>
    <property type="match status" value="1"/>
</dbReference>
<comment type="similarity">
    <text evidence="1">Belongs to the peptidase A1 family.</text>
</comment>
<keyword evidence="6" id="KW-0378">Hydrolase</keyword>
<organism evidence="6 7">
    <name type="scientific">Hesseltinella vesiculosa</name>
    <dbReference type="NCBI Taxonomy" id="101127"/>
    <lineage>
        <taxon>Eukaryota</taxon>
        <taxon>Fungi</taxon>
        <taxon>Fungi incertae sedis</taxon>
        <taxon>Mucoromycota</taxon>
        <taxon>Mucoromycotina</taxon>
        <taxon>Mucoromycetes</taxon>
        <taxon>Mucorales</taxon>
        <taxon>Cunninghamellaceae</taxon>
        <taxon>Hesseltinella</taxon>
    </lineage>
</organism>
<dbReference type="Pfam" id="PF00026">
    <property type="entry name" value="Asp"/>
    <property type="match status" value="1"/>
</dbReference>
<dbReference type="Gene3D" id="2.40.70.10">
    <property type="entry name" value="Acid Proteases"/>
    <property type="match status" value="2"/>
</dbReference>
<feature type="active site" evidence="2">
    <location>
        <position position="73"/>
    </location>
</feature>
<protein>
    <submittedName>
        <fullName evidence="6">Acid protease</fullName>
    </submittedName>
</protein>
<keyword evidence="7" id="KW-1185">Reference proteome</keyword>
<gene>
    <name evidence="6" type="ORF">DM01DRAFT_1317625</name>
</gene>
<keyword evidence="6" id="KW-0645">Protease</keyword>
<evidence type="ECO:0000313" key="6">
    <source>
        <dbReference type="EMBL" id="ORX59539.1"/>
    </source>
</evidence>
<dbReference type="CDD" id="cd05471">
    <property type="entry name" value="pepsin_like"/>
    <property type="match status" value="1"/>
</dbReference>
<feature type="active site" evidence="2">
    <location>
        <position position="283"/>
    </location>
</feature>
<accession>A0A1X2GR02</accession>
<dbReference type="InterPro" id="IPR021109">
    <property type="entry name" value="Peptidase_aspartic_dom_sf"/>
</dbReference>
<evidence type="ECO:0000313" key="7">
    <source>
        <dbReference type="Proteomes" id="UP000242146"/>
    </source>
</evidence>
<proteinExistence type="inferred from homology"/>
<evidence type="ECO:0000256" key="2">
    <source>
        <dbReference type="PIRSR" id="PIRSR601461-1"/>
    </source>
</evidence>
<dbReference type="STRING" id="101127.A0A1X2GR02"/>
<reference evidence="6 7" key="1">
    <citation type="submission" date="2016-07" db="EMBL/GenBank/DDBJ databases">
        <title>Pervasive Adenine N6-methylation of Active Genes in Fungi.</title>
        <authorList>
            <consortium name="DOE Joint Genome Institute"/>
            <person name="Mondo S.J."/>
            <person name="Dannebaum R.O."/>
            <person name="Kuo R.C."/>
            <person name="Labutti K."/>
            <person name="Haridas S."/>
            <person name="Kuo A."/>
            <person name="Salamov A."/>
            <person name="Ahrendt S.R."/>
            <person name="Lipzen A."/>
            <person name="Sullivan W."/>
            <person name="Andreopoulos W.B."/>
            <person name="Clum A."/>
            <person name="Lindquist E."/>
            <person name="Daum C."/>
            <person name="Ramamoorthy G.K."/>
            <person name="Gryganskyi A."/>
            <person name="Culley D."/>
            <person name="Magnuson J.K."/>
            <person name="James T.Y."/>
            <person name="O'Malley M.A."/>
            <person name="Stajich J.E."/>
            <person name="Spatafora J.W."/>
            <person name="Visel A."/>
            <person name="Grigoriev I.V."/>
        </authorList>
    </citation>
    <scope>NUCLEOTIDE SEQUENCE [LARGE SCALE GENOMIC DNA]</scope>
    <source>
        <strain evidence="6 7">NRRL 3301</strain>
    </source>
</reference>
<feature type="chain" id="PRO_5012236632" evidence="4">
    <location>
        <begin position="20"/>
        <end position="463"/>
    </location>
</feature>
<dbReference type="GO" id="GO:0006508">
    <property type="term" value="P:proteolysis"/>
    <property type="evidence" value="ECO:0007669"/>
    <property type="project" value="UniProtKB-KW"/>
</dbReference>
<dbReference type="OrthoDB" id="660550at2759"/>
<dbReference type="InterPro" id="IPR033121">
    <property type="entry name" value="PEPTIDASE_A1"/>
</dbReference>
<dbReference type="PRINTS" id="PR00792">
    <property type="entry name" value="PEPSIN"/>
</dbReference>
<dbReference type="EMBL" id="MCGT01000005">
    <property type="protein sequence ID" value="ORX59539.1"/>
    <property type="molecule type" value="Genomic_DNA"/>
</dbReference>
<dbReference type="AlphaFoldDB" id="A0A1X2GR02"/>
<evidence type="ECO:0000259" key="5">
    <source>
        <dbReference type="PROSITE" id="PS51767"/>
    </source>
</evidence>
<feature type="domain" description="Peptidase A1" evidence="5">
    <location>
        <begin position="55"/>
        <end position="409"/>
    </location>
</feature>